<dbReference type="GO" id="GO:0003700">
    <property type="term" value="F:DNA-binding transcription factor activity"/>
    <property type="evidence" value="ECO:0007669"/>
    <property type="project" value="TreeGrafter"/>
</dbReference>
<evidence type="ECO:0000313" key="5">
    <source>
        <dbReference type="EMBL" id="CAA9479850.1"/>
    </source>
</evidence>
<proteinExistence type="predicted"/>
<accession>A0A6J4RRI6</accession>
<dbReference type="AlphaFoldDB" id="A0A6J4RRI6"/>
<dbReference type="SUPFAM" id="SSF46689">
    <property type="entry name" value="Homeodomain-like"/>
    <property type="match status" value="1"/>
</dbReference>
<keyword evidence="2" id="KW-0238">DNA-binding</keyword>
<organism evidence="5">
    <name type="scientific">uncultured Solirubrobacteraceae bacterium</name>
    <dbReference type="NCBI Taxonomy" id="1162706"/>
    <lineage>
        <taxon>Bacteria</taxon>
        <taxon>Bacillati</taxon>
        <taxon>Actinomycetota</taxon>
        <taxon>Thermoleophilia</taxon>
        <taxon>Solirubrobacterales</taxon>
        <taxon>Solirubrobacteraceae</taxon>
        <taxon>environmental samples</taxon>
    </lineage>
</organism>
<protein>
    <submittedName>
        <fullName evidence="5">Transcriptional regulator, AcrR family</fullName>
    </submittedName>
</protein>
<dbReference type="GO" id="GO:0000976">
    <property type="term" value="F:transcription cis-regulatory region binding"/>
    <property type="evidence" value="ECO:0007669"/>
    <property type="project" value="TreeGrafter"/>
</dbReference>
<keyword evidence="1" id="KW-0805">Transcription regulation</keyword>
<keyword evidence="3" id="KW-0804">Transcription</keyword>
<sequence length="204" mass="22082">MTMSTPYESSGRIRQKTRTRTALVAAARELMAEGLNPTVGAAADRALISHATAYRYFPNQRALLVATNPEVEVDSLLGPDAPTDPEARLDALVQALTDRILASEAQLRAMLRFSLEPQPPQPEQLPLRRGRAITWIEDGLSGVRGKISEAAFNRLVLAIRATVGIEALAWLTDVGGLSREEAAELMRWSARGLLRAAVAEANAS</sequence>
<dbReference type="EMBL" id="CADCVQ010000039">
    <property type="protein sequence ID" value="CAA9479850.1"/>
    <property type="molecule type" value="Genomic_DNA"/>
</dbReference>
<evidence type="ECO:0000256" key="1">
    <source>
        <dbReference type="ARBA" id="ARBA00023015"/>
    </source>
</evidence>
<reference evidence="5" key="1">
    <citation type="submission" date="2020-02" db="EMBL/GenBank/DDBJ databases">
        <authorList>
            <person name="Meier V. D."/>
        </authorList>
    </citation>
    <scope>NUCLEOTIDE SEQUENCE</scope>
    <source>
        <strain evidence="5">AVDCRST_MAG67</strain>
    </source>
</reference>
<dbReference type="InterPro" id="IPR050109">
    <property type="entry name" value="HTH-type_TetR-like_transc_reg"/>
</dbReference>
<dbReference type="InterPro" id="IPR009057">
    <property type="entry name" value="Homeodomain-like_sf"/>
</dbReference>
<dbReference type="Gene3D" id="1.10.357.10">
    <property type="entry name" value="Tetracycline Repressor, domain 2"/>
    <property type="match status" value="1"/>
</dbReference>
<evidence type="ECO:0000259" key="4">
    <source>
        <dbReference type="Pfam" id="PF00440"/>
    </source>
</evidence>
<dbReference type="Pfam" id="PF00440">
    <property type="entry name" value="TetR_N"/>
    <property type="match status" value="1"/>
</dbReference>
<gene>
    <name evidence="5" type="ORF">AVDCRST_MAG67-793</name>
</gene>
<dbReference type="PANTHER" id="PTHR30055:SF234">
    <property type="entry name" value="HTH-TYPE TRANSCRIPTIONAL REGULATOR BETI"/>
    <property type="match status" value="1"/>
</dbReference>
<dbReference type="InterPro" id="IPR001647">
    <property type="entry name" value="HTH_TetR"/>
</dbReference>
<evidence type="ECO:0000256" key="3">
    <source>
        <dbReference type="ARBA" id="ARBA00023163"/>
    </source>
</evidence>
<feature type="domain" description="HTH tetR-type" evidence="4">
    <location>
        <begin position="24"/>
        <end position="66"/>
    </location>
</feature>
<evidence type="ECO:0000256" key="2">
    <source>
        <dbReference type="ARBA" id="ARBA00023125"/>
    </source>
</evidence>
<dbReference type="PANTHER" id="PTHR30055">
    <property type="entry name" value="HTH-TYPE TRANSCRIPTIONAL REGULATOR RUTR"/>
    <property type="match status" value="1"/>
</dbReference>
<name>A0A6J4RRI6_9ACTN</name>